<feature type="signal peptide" evidence="1">
    <location>
        <begin position="1"/>
        <end position="32"/>
    </location>
</feature>
<evidence type="ECO:0000313" key="4">
    <source>
        <dbReference type="Proteomes" id="UP000480266"/>
    </source>
</evidence>
<reference evidence="3" key="1">
    <citation type="submission" date="2020-02" db="EMBL/GenBank/DDBJ databases">
        <title>Draft genome sequence of Candidatus Afipia apatlaquensis IBT-C3, a potential strain for decolorization of textile dyes.</title>
        <authorList>
            <person name="Sanchez-Reyes A."/>
            <person name="Breton-Deval L."/>
            <person name="Mangelson H."/>
            <person name="Sanchez-Flores A."/>
        </authorList>
    </citation>
    <scope>NUCLEOTIDE SEQUENCE [LARGE SCALE GENOMIC DNA]</scope>
    <source>
        <strain evidence="3">IBT-C3</strain>
    </source>
</reference>
<accession>A0A7C9RFW7</accession>
<keyword evidence="4" id="KW-1185">Reference proteome</keyword>
<feature type="non-terminal residue" evidence="3">
    <location>
        <position position="166"/>
    </location>
</feature>
<protein>
    <submittedName>
        <fullName evidence="3">Biotin/lipoyl-binding protein</fullName>
    </submittedName>
</protein>
<dbReference type="PANTHER" id="PTHR30158:SF3">
    <property type="entry name" value="MULTIDRUG EFFLUX PUMP SUBUNIT ACRA-RELATED"/>
    <property type="match status" value="1"/>
</dbReference>
<gene>
    <name evidence="3" type="ORF">G4V63_14945</name>
</gene>
<evidence type="ECO:0000256" key="1">
    <source>
        <dbReference type="SAM" id="SignalP"/>
    </source>
</evidence>
<dbReference type="PANTHER" id="PTHR30158">
    <property type="entry name" value="ACRA/E-RELATED COMPONENT OF DRUG EFFLUX TRANSPORTER"/>
    <property type="match status" value="1"/>
</dbReference>
<name>A0A7C9RFW7_9BRAD</name>
<keyword evidence="1" id="KW-0732">Signal</keyword>
<dbReference type="Proteomes" id="UP000480266">
    <property type="component" value="Unassembled WGS sequence"/>
</dbReference>
<dbReference type="Gene3D" id="2.40.50.100">
    <property type="match status" value="1"/>
</dbReference>
<dbReference type="InterPro" id="IPR058625">
    <property type="entry name" value="MdtA-like_BSH"/>
</dbReference>
<dbReference type="AlphaFoldDB" id="A0A7C9RFW7"/>
<dbReference type="SUPFAM" id="SSF111369">
    <property type="entry name" value="HlyD-like secretion proteins"/>
    <property type="match status" value="1"/>
</dbReference>
<sequence length="166" mass="17427">MPPRPNAMTSMALLFGAAVLLSGCNDQSVASAQPPEPPEVSVVTVKASSQAIIRELPGRIAPLRVADVRPRVSGIILSRTFEQGREVKAGEPLYQIDPKPFEVELQAAEAALAKAEAALLQASQHAIRIETLTKSNAASQAANEVAVANLAQAKADLAARNADLSR</sequence>
<dbReference type="EMBL" id="JAAMRR010000765">
    <property type="protein sequence ID" value="NGX96463.1"/>
    <property type="molecule type" value="Genomic_DNA"/>
</dbReference>
<dbReference type="Gene3D" id="1.10.287.470">
    <property type="entry name" value="Helix hairpin bin"/>
    <property type="match status" value="1"/>
</dbReference>
<dbReference type="PROSITE" id="PS51257">
    <property type="entry name" value="PROKAR_LIPOPROTEIN"/>
    <property type="match status" value="1"/>
</dbReference>
<dbReference type="GO" id="GO:0046677">
    <property type="term" value="P:response to antibiotic"/>
    <property type="evidence" value="ECO:0007669"/>
    <property type="project" value="TreeGrafter"/>
</dbReference>
<evidence type="ECO:0000259" key="2">
    <source>
        <dbReference type="Pfam" id="PF25917"/>
    </source>
</evidence>
<organism evidence="3 4">
    <name type="scientific">Candidatus Afipia apatlaquensis</name>
    <dbReference type="NCBI Taxonomy" id="2712852"/>
    <lineage>
        <taxon>Bacteria</taxon>
        <taxon>Pseudomonadati</taxon>
        <taxon>Pseudomonadota</taxon>
        <taxon>Alphaproteobacteria</taxon>
        <taxon>Hyphomicrobiales</taxon>
        <taxon>Nitrobacteraceae</taxon>
        <taxon>Afipia</taxon>
    </lineage>
</organism>
<feature type="domain" description="Multidrug resistance protein MdtA-like barrel-sandwich hybrid" evidence="2">
    <location>
        <begin position="64"/>
        <end position="107"/>
    </location>
</feature>
<feature type="chain" id="PRO_5028858678" evidence="1">
    <location>
        <begin position="33"/>
        <end position="166"/>
    </location>
</feature>
<proteinExistence type="predicted"/>
<evidence type="ECO:0000313" key="3">
    <source>
        <dbReference type="EMBL" id="NGX96463.1"/>
    </source>
</evidence>
<comment type="caution">
    <text evidence="3">The sequence shown here is derived from an EMBL/GenBank/DDBJ whole genome shotgun (WGS) entry which is preliminary data.</text>
</comment>
<dbReference type="Pfam" id="PF25917">
    <property type="entry name" value="BSH_RND"/>
    <property type="match status" value="1"/>
</dbReference>
<dbReference type="GO" id="GO:0005886">
    <property type="term" value="C:plasma membrane"/>
    <property type="evidence" value="ECO:0007669"/>
    <property type="project" value="TreeGrafter"/>
</dbReference>